<dbReference type="InterPro" id="IPR007345">
    <property type="entry name" value="Polysacch_pyruvyl_Trfase"/>
</dbReference>
<proteinExistence type="predicted"/>
<feature type="domain" description="Polysaccharide pyruvyl transferase" evidence="1">
    <location>
        <begin position="16"/>
        <end position="311"/>
    </location>
</feature>
<evidence type="ECO:0000259" key="1">
    <source>
        <dbReference type="Pfam" id="PF04230"/>
    </source>
</evidence>
<dbReference type="Pfam" id="PF04230">
    <property type="entry name" value="PS_pyruv_trans"/>
    <property type="match status" value="1"/>
</dbReference>
<dbReference type="EMBL" id="CYYI01000012">
    <property type="protein sequence ID" value="CUO05095.1"/>
    <property type="molecule type" value="Genomic_DNA"/>
</dbReference>
<accession>A0A174BZN4</accession>
<sequence>MAKVALITYHRAHNNGSFLQAFATQQAIENLGHQCDVIDFSTPKQQYVYDVYKKIRTPKDVLKNCYAFLNRKIIQKRHDDFDTLINNNLNLTKHFYQDVLEMGDLESQYDIFLSGSDQIWNMDAWDYDDAYCLSFVKNKPKVSYASSLGGHILDRLDNTALADKYRNLLSSYKEIGVREQSAKQYLDLVLDREVTQVLDPTLLLTEHEYERISAPRLVDEPYIFYYAIDNIELNESAARAVQEFSRKTMLPVYVIFTGNKSLELTKFGFNVLKVAAPNHYLSMIKHAEYVLSASFHGTAFSINFQKQFYVVRGKKNGKLNLDDRMTSLLRLGGLENRQLSEGNSWDDNVIDYGTVNTKISKEVERSKRFLKRELAYAGK</sequence>
<protein>
    <submittedName>
        <fullName evidence="2">Polysaccharide pyruvyl transferase</fullName>
    </submittedName>
</protein>
<evidence type="ECO:0000313" key="3">
    <source>
        <dbReference type="Proteomes" id="UP000095647"/>
    </source>
</evidence>
<organism evidence="2 3">
    <name type="scientific">Bifidobacterium adolescentis</name>
    <dbReference type="NCBI Taxonomy" id="1680"/>
    <lineage>
        <taxon>Bacteria</taxon>
        <taxon>Bacillati</taxon>
        <taxon>Actinomycetota</taxon>
        <taxon>Actinomycetes</taxon>
        <taxon>Bifidobacteriales</taxon>
        <taxon>Bifidobacteriaceae</taxon>
        <taxon>Bifidobacterium</taxon>
    </lineage>
</organism>
<gene>
    <name evidence="2" type="ORF">ERS852382_01960</name>
</gene>
<name>A0A174BZN4_BIFAD</name>
<dbReference type="Proteomes" id="UP000095647">
    <property type="component" value="Unassembled WGS sequence"/>
</dbReference>
<dbReference type="AlphaFoldDB" id="A0A174BZN4"/>
<reference evidence="2 3" key="1">
    <citation type="submission" date="2015-09" db="EMBL/GenBank/DDBJ databases">
        <authorList>
            <consortium name="Pathogen Informatics"/>
        </authorList>
    </citation>
    <scope>NUCLEOTIDE SEQUENCE [LARGE SCALE GENOMIC DNA]</scope>
    <source>
        <strain evidence="2 3">2789STDY5608824</strain>
    </source>
</reference>
<dbReference type="GO" id="GO:0016740">
    <property type="term" value="F:transferase activity"/>
    <property type="evidence" value="ECO:0007669"/>
    <property type="project" value="UniProtKB-KW"/>
</dbReference>
<evidence type="ECO:0000313" key="2">
    <source>
        <dbReference type="EMBL" id="CUO05095.1"/>
    </source>
</evidence>
<keyword evidence="2" id="KW-0808">Transferase</keyword>
<dbReference type="RefSeq" id="WP_055680743.1">
    <property type="nucleotide sequence ID" value="NZ_CP097281.1"/>
</dbReference>